<evidence type="ECO:0000313" key="2">
    <source>
        <dbReference type="Proteomes" id="UP000466692"/>
    </source>
</evidence>
<sequence length="187" mass="22517">MNYYIQKLHELQEISSSTQLQYWKEEVVFTPQWWFLLFSLIFPWFIWWKLFERSIAFNLWIVGLFVMLVSFFLDEVGASYLFWTYPYTLTPLEREVFDPANFTLLPIVYMLLFQYCRSWKLFLIGNVLVSLFNTYIGGGLFRWIGAYELLTWNSYYSIPIYYAIGVATKAFVHLLERIEYNSNSRAP</sequence>
<dbReference type="EMBL" id="WMEU01000004">
    <property type="protein sequence ID" value="MYL54486.1"/>
    <property type="molecule type" value="Genomic_DNA"/>
</dbReference>
<accession>A0ACC7VHR9</accession>
<organism evidence="1 2">
    <name type="scientific">Pontibacillus yanchengensis</name>
    <dbReference type="NCBI Taxonomy" id="462910"/>
    <lineage>
        <taxon>Bacteria</taxon>
        <taxon>Bacillati</taxon>
        <taxon>Bacillota</taxon>
        <taxon>Bacilli</taxon>
        <taxon>Bacillales</taxon>
        <taxon>Bacillaceae</taxon>
        <taxon>Pontibacillus</taxon>
    </lineage>
</organism>
<protein>
    <submittedName>
        <fullName evidence="1">Uncharacterized protein</fullName>
    </submittedName>
</protein>
<evidence type="ECO:0000313" key="1">
    <source>
        <dbReference type="EMBL" id="MYL54486.1"/>
    </source>
</evidence>
<dbReference type="Proteomes" id="UP000466692">
    <property type="component" value="Unassembled WGS sequence"/>
</dbReference>
<gene>
    <name evidence="1" type="ORF">GLW08_14215</name>
</gene>
<name>A0ACC7VHR9_9BACI</name>
<comment type="caution">
    <text evidence="1">The sequence shown here is derived from an EMBL/GenBank/DDBJ whole genome shotgun (WGS) entry which is preliminary data.</text>
</comment>
<keyword evidence="2" id="KW-1185">Reference proteome</keyword>
<proteinExistence type="predicted"/>
<reference evidence="1" key="1">
    <citation type="submission" date="2019-11" db="EMBL/GenBank/DDBJ databases">
        <title>Genome sequences of 17 halophilic strains isolated from different environments.</title>
        <authorList>
            <person name="Furrow R.E."/>
        </authorList>
    </citation>
    <scope>NUCLEOTIDE SEQUENCE</scope>
    <source>
        <strain evidence="1">22510_22_Filter</strain>
    </source>
</reference>